<dbReference type="OrthoDB" id="199979at2"/>
<proteinExistence type="predicted"/>
<gene>
    <name evidence="2" type="ORF">ES754_08795</name>
</gene>
<dbReference type="SUPFAM" id="SSF48452">
    <property type="entry name" value="TPR-like"/>
    <property type="match status" value="1"/>
</dbReference>
<sequence>MNIDYLKDLDDDTRKEIEALQKITREENGDEIFAQRNYNLGITLMRLNHNDLALSYFDKIKIIDDKLILSKSFLHTGFIYETIGELDKAIKYWGMIKKEYGVVIYSVAQLYVGYYYSISDKVELAINAWNTIKKDYNLDLYNQAQFNLGVAYGNKGDHKSSKNFWINIERGESIDLYISAQFNLGYDYDIEGNYEKALEIWDSILSADSPKFYARAQYNIGKTYENIKDYESAMKAFENVKLTDDPEIYAVAQYQIGLFLIHSDISENFNEAKQVFTNAQSAYPYEVYCYDKICELLLKPETKNVGKQALLLLEGTLKTVSILKLDFGQASNEIKPAERKLAHYTSTYITNLLLETDKDNSLPSFFRLNTINNVNDPSEGRLLVNYLKDIQVKYFYAPDFDKNLHAFISCFTFNHDSLNQFRLYGKESDKEASGVSLVFKKEFFQSNNSIGGLSFLSLDNSIQKSYKEFPVQSINKQSNINQKHDSKIIVKNQPVMRCVYIDPTSNYIQLAQRNRLTFFREFINEVVEVEGEKTSKAEHEWNRYKKYIDEKTEIFNDAFISLKGTYKLIIEEKIKIKKDSTEVLENIAVLLDEILLPLKYLIKHSAFQEEQECRMVYVTSLNAPEVKMEHKRFLFVEYEAGVKQNLNKIYIAPAATEYQLYLAWLLRNSDAKIELSNNPYRQT</sequence>
<comment type="caution">
    <text evidence="2">The sequence shown here is derived from an EMBL/GenBank/DDBJ whole genome shotgun (WGS) entry which is preliminary data.</text>
</comment>
<evidence type="ECO:0000313" key="2">
    <source>
        <dbReference type="EMBL" id="TXD97096.1"/>
    </source>
</evidence>
<dbReference type="SUPFAM" id="SSF81901">
    <property type="entry name" value="HCP-like"/>
    <property type="match status" value="1"/>
</dbReference>
<organism evidence="2 3">
    <name type="scientific">Psychrobacter frigidicola</name>
    <dbReference type="NCBI Taxonomy" id="45611"/>
    <lineage>
        <taxon>Bacteria</taxon>
        <taxon>Pseudomonadati</taxon>
        <taxon>Pseudomonadota</taxon>
        <taxon>Gammaproteobacteria</taxon>
        <taxon>Moraxellales</taxon>
        <taxon>Moraxellaceae</taxon>
        <taxon>Psychrobacter</taxon>
    </lineage>
</organism>
<keyword evidence="1" id="KW-0802">TPR repeat</keyword>
<dbReference type="AlphaFoldDB" id="A0A5C7A1H6"/>
<evidence type="ECO:0000256" key="1">
    <source>
        <dbReference type="PROSITE-ProRule" id="PRU00339"/>
    </source>
</evidence>
<accession>A0A5C7A1H6</accession>
<feature type="repeat" description="TPR" evidence="1">
    <location>
        <begin position="214"/>
        <end position="247"/>
    </location>
</feature>
<dbReference type="InterPro" id="IPR011990">
    <property type="entry name" value="TPR-like_helical_dom_sf"/>
</dbReference>
<reference evidence="2 3" key="1">
    <citation type="submission" date="2019-08" db="EMBL/GenBank/DDBJ databases">
        <title>Genome sequence of Psychrobacter frigidicola ACAM304 (type strain).</title>
        <authorList>
            <person name="Bowman J.P."/>
        </authorList>
    </citation>
    <scope>NUCLEOTIDE SEQUENCE [LARGE SCALE GENOMIC DNA]</scope>
    <source>
        <strain evidence="2 3">ACAM 304</strain>
    </source>
</reference>
<dbReference type="InterPro" id="IPR019734">
    <property type="entry name" value="TPR_rpt"/>
</dbReference>
<dbReference type="SMART" id="SM00028">
    <property type="entry name" value="TPR"/>
    <property type="match status" value="3"/>
</dbReference>
<name>A0A5C7A1H6_9GAMM</name>
<dbReference type="Proteomes" id="UP000321903">
    <property type="component" value="Unassembled WGS sequence"/>
</dbReference>
<evidence type="ECO:0000313" key="3">
    <source>
        <dbReference type="Proteomes" id="UP000321903"/>
    </source>
</evidence>
<dbReference type="PROSITE" id="PS50005">
    <property type="entry name" value="TPR"/>
    <property type="match status" value="2"/>
</dbReference>
<protein>
    <submittedName>
        <fullName evidence="2">Tetratricopeptide repeat protein</fullName>
    </submittedName>
</protein>
<dbReference type="EMBL" id="VORZ01000002">
    <property type="protein sequence ID" value="TXD97096.1"/>
    <property type="molecule type" value="Genomic_DNA"/>
</dbReference>
<feature type="repeat" description="TPR" evidence="1">
    <location>
        <begin position="178"/>
        <end position="211"/>
    </location>
</feature>
<dbReference type="Pfam" id="PF13181">
    <property type="entry name" value="TPR_8"/>
    <property type="match status" value="1"/>
</dbReference>
<dbReference type="RefSeq" id="WP_147223801.1">
    <property type="nucleotide sequence ID" value="NZ_CAJGYY010000001.1"/>
</dbReference>
<dbReference type="Gene3D" id="1.25.40.10">
    <property type="entry name" value="Tetratricopeptide repeat domain"/>
    <property type="match status" value="2"/>
</dbReference>
<keyword evidence="3" id="KW-1185">Reference proteome</keyword>